<evidence type="ECO:0000313" key="2">
    <source>
        <dbReference type="EMBL" id="KAJ1175896.1"/>
    </source>
</evidence>
<comment type="caution">
    <text evidence="2">The sequence shown here is derived from an EMBL/GenBank/DDBJ whole genome shotgun (WGS) entry which is preliminary data.</text>
</comment>
<protein>
    <submittedName>
        <fullName evidence="2">Uncharacterized protein</fullName>
    </submittedName>
</protein>
<evidence type="ECO:0000313" key="3">
    <source>
        <dbReference type="Proteomes" id="UP001066276"/>
    </source>
</evidence>
<organism evidence="2 3">
    <name type="scientific">Pleurodeles waltl</name>
    <name type="common">Iberian ribbed newt</name>
    <dbReference type="NCBI Taxonomy" id="8319"/>
    <lineage>
        <taxon>Eukaryota</taxon>
        <taxon>Metazoa</taxon>
        <taxon>Chordata</taxon>
        <taxon>Craniata</taxon>
        <taxon>Vertebrata</taxon>
        <taxon>Euteleostomi</taxon>
        <taxon>Amphibia</taxon>
        <taxon>Batrachia</taxon>
        <taxon>Caudata</taxon>
        <taxon>Salamandroidea</taxon>
        <taxon>Salamandridae</taxon>
        <taxon>Pleurodelinae</taxon>
        <taxon>Pleurodeles</taxon>
    </lineage>
</organism>
<gene>
    <name evidence="2" type="ORF">NDU88_001181</name>
</gene>
<keyword evidence="3" id="KW-1185">Reference proteome</keyword>
<feature type="region of interest" description="Disordered" evidence="1">
    <location>
        <begin position="69"/>
        <end position="93"/>
    </location>
</feature>
<proteinExistence type="predicted"/>
<dbReference type="EMBL" id="JANPWB010000006">
    <property type="protein sequence ID" value="KAJ1175896.1"/>
    <property type="molecule type" value="Genomic_DNA"/>
</dbReference>
<name>A0AAV7THY2_PLEWA</name>
<dbReference type="Proteomes" id="UP001066276">
    <property type="component" value="Chromosome 3_2"/>
</dbReference>
<sequence length="112" mass="12128">MNGSGRRLWHCSASEGEQQGFPVERVVAFWKQDVPCAASKSLSAPCASEELPPISVTLENIAVSGLTRQLEGSGTRTEPPMRSGKARQDLVISHKRKKCHRGDAVRSATAQL</sequence>
<reference evidence="2" key="1">
    <citation type="journal article" date="2022" name="bioRxiv">
        <title>Sequencing and chromosome-scale assembly of the giantPleurodeles waltlgenome.</title>
        <authorList>
            <person name="Brown T."/>
            <person name="Elewa A."/>
            <person name="Iarovenko S."/>
            <person name="Subramanian E."/>
            <person name="Araus A.J."/>
            <person name="Petzold A."/>
            <person name="Susuki M."/>
            <person name="Suzuki K.-i.T."/>
            <person name="Hayashi T."/>
            <person name="Toyoda A."/>
            <person name="Oliveira C."/>
            <person name="Osipova E."/>
            <person name="Leigh N.D."/>
            <person name="Simon A."/>
            <person name="Yun M.H."/>
        </authorList>
    </citation>
    <scope>NUCLEOTIDE SEQUENCE</scope>
    <source>
        <strain evidence="2">20211129_DDA</strain>
        <tissue evidence="2">Liver</tissue>
    </source>
</reference>
<accession>A0AAV7THY2</accession>
<dbReference type="AlphaFoldDB" id="A0AAV7THY2"/>
<evidence type="ECO:0000256" key="1">
    <source>
        <dbReference type="SAM" id="MobiDB-lite"/>
    </source>
</evidence>